<evidence type="ECO:0000313" key="1">
    <source>
        <dbReference type="EMBL" id="CAB3982344.1"/>
    </source>
</evidence>
<accession>A0A6S7FQY8</accession>
<organism evidence="1 2">
    <name type="scientific">Paramuricea clavata</name>
    <name type="common">Red gorgonian</name>
    <name type="synonym">Violescent sea-whip</name>
    <dbReference type="NCBI Taxonomy" id="317549"/>
    <lineage>
        <taxon>Eukaryota</taxon>
        <taxon>Metazoa</taxon>
        <taxon>Cnidaria</taxon>
        <taxon>Anthozoa</taxon>
        <taxon>Octocorallia</taxon>
        <taxon>Malacalcyonacea</taxon>
        <taxon>Plexauridae</taxon>
        <taxon>Paramuricea</taxon>
    </lineage>
</organism>
<protein>
    <submittedName>
        <fullName evidence="1">Uncharacterized protein</fullName>
    </submittedName>
</protein>
<name>A0A6S7FQY8_PARCT</name>
<sequence length="200" mass="23633">MADTNVFAKQHCEITKYDVECVRKWGVSKRITHIIDCEGYSTPRSKIFLREVSVWCRQTKTVLTYHIYMPKRIFYEKHKCVQYQINKIHGLPITRCRDGRDIDIPGEYYLYDEVLTNLRRVFWNADLIGYKGGIIERDLLRGIGYDGVNLELLECPRYETLLTKYGARPHTCGKHFEGYKYHCSGHEVVLFGRYLTEYAE</sequence>
<evidence type="ECO:0000313" key="2">
    <source>
        <dbReference type="Proteomes" id="UP001152795"/>
    </source>
</evidence>
<comment type="caution">
    <text evidence="1">The sequence shown here is derived from an EMBL/GenBank/DDBJ whole genome shotgun (WGS) entry which is preliminary data.</text>
</comment>
<dbReference type="Proteomes" id="UP001152795">
    <property type="component" value="Unassembled WGS sequence"/>
</dbReference>
<dbReference type="AlphaFoldDB" id="A0A6S7FQY8"/>
<proteinExistence type="predicted"/>
<dbReference type="EMBL" id="CACRXK020000490">
    <property type="protein sequence ID" value="CAB3982344.1"/>
    <property type="molecule type" value="Genomic_DNA"/>
</dbReference>
<dbReference type="OrthoDB" id="6783145at2759"/>
<keyword evidence="2" id="KW-1185">Reference proteome</keyword>
<reference evidence="1" key="1">
    <citation type="submission" date="2020-04" db="EMBL/GenBank/DDBJ databases">
        <authorList>
            <person name="Alioto T."/>
            <person name="Alioto T."/>
            <person name="Gomez Garrido J."/>
        </authorList>
    </citation>
    <scope>NUCLEOTIDE SEQUENCE</scope>
    <source>
        <strain evidence="1">A484AB</strain>
    </source>
</reference>
<gene>
    <name evidence="1" type="ORF">PACLA_8A072563</name>
</gene>